<feature type="domain" description="HTH gntR-type" evidence="4">
    <location>
        <begin position="5"/>
        <end position="73"/>
    </location>
</feature>
<gene>
    <name evidence="5" type="ORF">ACFQQL_14905</name>
</gene>
<name>A0ABW2QAE0_9MICO</name>
<reference evidence="6" key="1">
    <citation type="journal article" date="2019" name="Int. J. Syst. Evol. Microbiol.">
        <title>The Global Catalogue of Microorganisms (GCM) 10K type strain sequencing project: providing services to taxonomists for standard genome sequencing and annotation.</title>
        <authorList>
            <consortium name="The Broad Institute Genomics Platform"/>
            <consortium name="The Broad Institute Genome Sequencing Center for Infectious Disease"/>
            <person name="Wu L."/>
            <person name="Ma J."/>
        </authorList>
    </citation>
    <scope>NUCLEOTIDE SEQUENCE [LARGE SCALE GENOMIC DNA]</scope>
    <source>
        <strain evidence="6">JCM 1490</strain>
    </source>
</reference>
<dbReference type="CDD" id="cd07377">
    <property type="entry name" value="WHTH_GntR"/>
    <property type="match status" value="1"/>
</dbReference>
<dbReference type="EMBL" id="JBHTCQ010000003">
    <property type="protein sequence ID" value="MFC7406405.1"/>
    <property type="molecule type" value="Genomic_DNA"/>
</dbReference>
<dbReference type="PANTHER" id="PTHR43537">
    <property type="entry name" value="TRANSCRIPTIONAL REGULATOR, GNTR FAMILY"/>
    <property type="match status" value="1"/>
</dbReference>
<dbReference type="InterPro" id="IPR000524">
    <property type="entry name" value="Tscrpt_reg_HTH_GntR"/>
</dbReference>
<dbReference type="Gene3D" id="1.20.120.530">
    <property type="entry name" value="GntR ligand-binding domain-like"/>
    <property type="match status" value="1"/>
</dbReference>
<evidence type="ECO:0000256" key="1">
    <source>
        <dbReference type="ARBA" id="ARBA00023015"/>
    </source>
</evidence>
<dbReference type="SUPFAM" id="SSF46785">
    <property type="entry name" value="Winged helix' DNA-binding domain"/>
    <property type="match status" value="1"/>
</dbReference>
<protein>
    <submittedName>
        <fullName evidence="5">FadR/GntR family transcriptional regulator</fullName>
    </submittedName>
</protein>
<dbReference type="SMART" id="SM00895">
    <property type="entry name" value="FCD"/>
    <property type="match status" value="1"/>
</dbReference>
<dbReference type="PRINTS" id="PR00035">
    <property type="entry name" value="HTHGNTR"/>
</dbReference>
<sequence>MSQAGNVSQRIVAQIEAMLARDELKPGDQLPTERDMASLLGTSRPSVREAVRILQAQGRLIVRHGRGVFVAESQTRRALGAALSNPEVDLGELFAMREVLEVPAARWAAERITDEQVDSLNQILVELDAAFDDDSGEFQRLARLDATFHLAIAQAAGNRFLRQTTDVLHDILIEGMKTTLLIPGRREKARKQHERIVAALQRRDPAAAGRAAAAHIRSAHAAATERIAAERDGQP</sequence>
<keyword evidence="6" id="KW-1185">Reference proteome</keyword>
<proteinExistence type="predicted"/>
<dbReference type="PROSITE" id="PS50949">
    <property type="entry name" value="HTH_GNTR"/>
    <property type="match status" value="1"/>
</dbReference>
<dbReference type="InterPro" id="IPR008920">
    <property type="entry name" value="TF_FadR/GntR_C"/>
</dbReference>
<comment type="caution">
    <text evidence="5">The sequence shown here is derived from an EMBL/GenBank/DDBJ whole genome shotgun (WGS) entry which is preliminary data.</text>
</comment>
<keyword evidence="2" id="KW-0238">DNA-binding</keyword>
<dbReference type="Gene3D" id="1.10.10.10">
    <property type="entry name" value="Winged helix-like DNA-binding domain superfamily/Winged helix DNA-binding domain"/>
    <property type="match status" value="1"/>
</dbReference>
<dbReference type="InterPro" id="IPR011711">
    <property type="entry name" value="GntR_C"/>
</dbReference>
<dbReference type="Proteomes" id="UP001596455">
    <property type="component" value="Unassembled WGS sequence"/>
</dbReference>
<dbReference type="RefSeq" id="WP_382395773.1">
    <property type="nucleotide sequence ID" value="NZ_JBHTCQ010000003.1"/>
</dbReference>
<dbReference type="Pfam" id="PF07729">
    <property type="entry name" value="FCD"/>
    <property type="match status" value="1"/>
</dbReference>
<evidence type="ECO:0000313" key="5">
    <source>
        <dbReference type="EMBL" id="MFC7406405.1"/>
    </source>
</evidence>
<keyword evidence="1" id="KW-0805">Transcription regulation</keyword>
<dbReference type="SUPFAM" id="SSF48008">
    <property type="entry name" value="GntR ligand-binding domain-like"/>
    <property type="match status" value="1"/>
</dbReference>
<evidence type="ECO:0000256" key="3">
    <source>
        <dbReference type="ARBA" id="ARBA00023163"/>
    </source>
</evidence>
<dbReference type="SMART" id="SM00345">
    <property type="entry name" value="HTH_GNTR"/>
    <property type="match status" value="1"/>
</dbReference>
<dbReference type="Pfam" id="PF00392">
    <property type="entry name" value="GntR"/>
    <property type="match status" value="1"/>
</dbReference>
<evidence type="ECO:0000259" key="4">
    <source>
        <dbReference type="PROSITE" id="PS50949"/>
    </source>
</evidence>
<dbReference type="InterPro" id="IPR036390">
    <property type="entry name" value="WH_DNA-bd_sf"/>
</dbReference>
<dbReference type="PANTHER" id="PTHR43537:SF5">
    <property type="entry name" value="UXU OPERON TRANSCRIPTIONAL REGULATOR"/>
    <property type="match status" value="1"/>
</dbReference>
<keyword evidence="3" id="KW-0804">Transcription</keyword>
<evidence type="ECO:0000256" key="2">
    <source>
        <dbReference type="ARBA" id="ARBA00023125"/>
    </source>
</evidence>
<dbReference type="InterPro" id="IPR036388">
    <property type="entry name" value="WH-like_DNA-bd_sf"/>
</dbReference>
<evidence type="ECO:0000313" key="6">
    <source>
        <dbReference type="Proteomes" id="UP001596455"/>
    </source>
</evidence>
<organism evidence="5 6">
    <name type="scientific">Georgenia alba</name>
    <dbReference type="NCBI Taxonomy" id="2233858"/>
    <lineage>
        <taxon>Bacteria</taxon>
        <taxon>Bacillati</taxon>
        <taxon>Actinomycetota</taxon>
        <taxon>Actinomycetes</taxon>
        <taxon>Micrococcales</taxon>
        <taxon>Bogoriellaceae</taxon>
        <taxon>Georgenia</taxon>
    </lineage>
</organism>
<accession>A0ABW2QAE0</accession>